<keyword evidence="1" id="KW-0812">Transmembrane</keyword>
<feature type="transmembrane region" description="Helical" evidence="1">
    <location>
        <begin position="125"/>
        <end position="145"/>
    </location>
</feature>
<protein>
    <submittedName>
        <fullName evidence="2">Uncharacterized protein</fullName>
    </submittedName>
</protein>
<gene>
    <name evidence="2" type="ORF">D9756_002137</name>
</gene>
<feature type="transmembrane region" description="Helical" evidence="1">
    <location>
        <begin position="199"/>
        <end position="224"/>
    </location>
</feature>
<dbReference type="EMBL" id="JAACJO010000002">
    <property type="protein sequence ID" value="KAF5362114.1"/>
    <property type="molecule type" value="Genomic_DNA"/>
</dbReference>
<accession>A0A8H5GBY8</accession>
<keyword evidence="3" id="KW-1185">Reference proteome</keyword>
<organism evidence="2 3">
    <name type="scientific">Leucocoprinus leucothites</name>
    <dbReference type="NCBI Taxonomy" id="201217"/>
    <lineage>
        <taxon>Eukaryota</taxon>
        <taxon>Fungi</taxon>
        <taxon>Dikarya</taxon>
        <taxon>Basidiomycota</taxon>
        <taxon>Agaricomycotina</taxon>
        <taxon>Agaricomycetes</taxon>
        <taxon>Agaricomycetidae</taxon>
        <taxon>Agaricales</taxon>
        <taxon>Agaricineae</taxon>
        <taxon>Agaricaceae</taxon>
        <taxon>Leucocoprinus</taxon>
    </lineage>
</organism>
<feature type="transmembrane region" description="Helical" evidence="1">
    <location>
        <begin position="91"/>
        <end position="113"/>
    </location>
</feature>
<evidence type="ECO:0000256" key="1">
    <source>
        <dbReference type="SAM" id="Phobius"/>
    </source>
</evidence>
<comment type="caution">
    <text evidence="2">The sequence shown here is derived from an EMBL/GenBank/DDBJ whole genome shotgun (WGS) entry which is preliminary data.</text>
</comment>
<dbReference type="AlphaFoldDB" id="A0A8H5GBY8"/>
<dbReference type="InterPro" id="IPR052337">
    <property type="entry name" value="SAT4-like"/>
</dbReference>
<sequence>MAPVFKGVEFVPSGLNEMVNLSDPLIQIKAASGICTAFAVLSTWFRLYIRARRRQLWIEDAWAAISMGALGTQMAAVFIEPSTSTGVVRYYIMSNTFYATIWCARLSILFSIIRIRRKFLRIRPLPLIAAAFLIVWFILTAQIYWECETRTEWKRTTVPQCKLSSTVPICQLITDVISDSILVFHSIKQFMDISDKKLRLRLILIFGSCIMTTAVSACHAMYLLRSESHAILISAFIENAISLIVCNIPVAVTAAFKLKEEEKILSSPDQLPSLLMPSSVDHWQDDDISSLHLRKQYTPSSPL</sequence>
<dbReference type="OrthoDB" id="444631at2759"/>
<dbReference type="PANTHER" id="PTHR33048">
    <property type="entry name" value="PTH11-LIKE INTEGRAL MEMBRANE PROTEIN (AFU_ORTHOLOGUE AFUA_5G11245)"/>
    <property type="match status" value="1"/>
</dbReference>
<evidence type="ECO:0000313" key="3">
    <source>
        <dbReference type="Proteomes" id="UP000559027"/>
    </source>
</evidence>
<dbReference type="Proteomes" id="UP000559027">
    <property type="component" value="Unassembled WGS sequence"/>
</dbReference>
<keyword evidence="1" id="KW-0472">Membrane</keyword>
<feature type="transmembrane region" description="Helical" evidence="1">
    <location>
        <begin position="61"/>
        <end position="79"/>
    </location>
</feature>
<dbReference type="PANTHER" id="PTHR33048:SF19">
    <property type="entry name" value="MEMBRANE PROTEIN PTH11-LIKE, PUTATIVE (AFU_ORTHOLOGUE AFUA_1G14080)-RELATED"/>
    <property type="match status" value="1"/>
</dbReference>
<feature type="transmembrane region" description="Helical" evidence="1">
    <location>
        <begin position="230"/>
        <end position="256"/>
    </location>
</feature>
<evidence type="ECO:0000313" key="2">
    <source>
        <dbReference type="EMBL" id="KAF5362114.1"/>
    </source>
</evidence>
<proteinExistence type="predicted"/>
<keyword evidence="1" id="KW-1133">Transmembrane helix</keyword>
<reference evidence="2 3" key="1">
    <citation type="journal article" date="2020" name="ISME J.">
        <title>Uncovering the hidden diversity of litter-decomposition mechanisms in mushroom-forming fungi.</title>
        <authorList>
            <person name="Floudas D."/>
            <person name="Bentzer J."/>
            <person name="Ahren D."/>
            <person name="Johansson T."/>
            <person name="Persson P."/>
            <person name="Tunlid A."/>
        </authorList>
    </citation>
    <scope>NUCLEOTIDE SEQUENCE [LARGE SCALE GENOMIC DNA]</scope>
    <source>
        <strain evidence="2 3">CBS 146.42</strain>
    </source>
</reference>
<feature type="transmembrane region" description="Helical" evidence="1">
    <location>
        <begin position="26"/>
        <end position="49"/>
    </location>
</feature>
<name>A0A8H5GBY8_9AGAR</name>